<dbReference type="AlphaFoldDB" id="W2TAI9"/>
<evidence type="ECO:0000313" key="2">
    <source>
        <dbReference type="Proteomes" id="UP000053676"/>
    </source>
</evidence>
<dbReference type="KEGG" id="nai:NECAME_10494"/>
<evidence type="ECO:0000313" key="1">
    <source>
        <dbReference type="EMBL" id="ETN78211.1"/>
    </source>
</evidence>
<name>W2TAI9_NECAM</name>
<keyword evidence="2" id="KW-1185">Reference proteome</keyword>
<sequence length="141" mass="16020">MGTGACKLRYTRAMENTLIWLMAVAVFKQQLPNNKTRSGTNVISQCNHHYNKHTFVDEKRDYSGSVEFRRIRDVEVAEGICSIVLVGEGLLVQVVIEVLQSFFFRIQKATEGVISLRPPNCHDKCPGILSWSNHSAERRLL</sequence>
<protein>
    <submittedName>
        <fullName evidence="1">Uncharacterized protein</fullName>
    </submittedName>
</protein>
<proteinExistence type="predicted"/>
<dbReference type="EMBL" id="KI660009">
    <property type="protein sequence ID" value="ETN78211.1"/>
    <property type="molecule type" value="Genomic_DNA"/>
</dbReference>
<reference evidence="2" key="1">
    <citation type="journal article" date="2014" name="Nat. Genet.">
        <title>Genome of the human hookworm Necator americanus.</title>
        <authorList>
            <person name="Tang Y.T."/>
            <person name="Gao X."/>
            <person name="Rosa B.A."/>
            <person name="Abubucker S."/>
            <person name="Hallsworth-Pepin K."/>
            <person name="Martin J."/>
            <person name="Tyagi R."/>
            <person name="Heizer E."/>
            <person name="Zhang X."/>
            <person name="Bhonagiri-Palsikar V."/>
            <person name="Minx P."/>
            <person name="Warren W.C."/>
            <person name="Wang Q."/>
            <person name="Zhan B."/>
            <person name="Hotez P.J."/>
            <person name="Sternberg P.W."/>
            <person name="Dougall A."/>
            <person name="Gaze S.T."/>
            <person name="Mulvenna J."/>
            <person name="Sotillo J."/>
            <person name="Ranganathan S."/>
            <person name="Rabelo E.M."/>
            <person name="Wilson R.K."/>
            <person name="Felgner P.L."/>
            <person name="Bethony J."/>
            <person name="Hawdon J.M."/>
            <person name="Gasser R.B."/>
            <person name="Loukas A."/>
            <person name="Mitreva M."/>
        </authorList>
    </citation>
    <scope>NUCLEOTIDE SEQUENCE [LARGE SCALE GENOMIC DNA]</scope>
</reference>
<gene>
    <name evidence="1" type="ORF">NECAME_10494</name>
</gene>
<dbReference type="Proteomes" id="UP000053676">
    <property type="component" value="Unassembled WGS sequence"/>
</dbReference>
<accession>W2TAI9</accession>
<organism evidence="1 2">
    <name type="scientific">Necator americanus</name>
    <name type="common">Human hookworm</name>
    <dbReference type="NCBI Taxonomy" id="51031"/>
    <lineage>
        <taxon>Eukaryota</taxon>
        <taxon>Metazoa</taxon>
        <taxon>Ecdysozoa</taxon>
        <taxon>Nematoda</taxon>
        <taxon>Chromadorea</taxon>
        <taxon>Rhabditida</taxon>
        <taxon>Rhabditina</taxon>
        <taxon>Rhabditomorpha</taxon>
        <taxon>Strongyloidea</taxon>
        <taxon>Ancylostomatidae</taxon>
        <taxon>Bunostominae</taxon>
        <taxon>Necator</taxon>
    </lineage>
</organism>